<feature type="transmembrane region" description="Helical" evidence="4">
    <location>
        <begin position="99"/>
        <end position="118"/>
    </location>
</feature>
<sequence>MDVRSLLPLVSLLAVFISCILAVFLLTVRTRSRLSNALLAGFILLNALDISSWFVNRFLVDYPTLLLLKISLNTLINPLYYLYALALCYSDFRLRPRHLWHLLPFAALTLALMPRFYLVETTAKQAFLAHYGGTPEATFGFVLGHAQFVFYITATFLTLRKYHRTYVENFADTSSITYRWLFQLTVVDTVLHSIIVVKDLLGFTPYSQLFNGLELLVGLNATCILSWFVLKALYNPTLFRSIDSTLPPVEELVAQTQGQAPAEAVPAPTAPAPPAADQVREAQIQQLRNYMEQAEPFLDPDLTVQDLARQLQLPARELSVLINHHLDQHFFDFVNEYRINKAKRLLKDPSQGKPTVLEILYAVGFNSKSSFNTSFKKQTGLTPTQYRNA</sequence>
<accession>A0A4Z0QHC3</accession>
<dbReference type="SUPFAM" id="SSF46689">
    <property type="entry name" value="Homeodomain-like"/>
    <property type="match status" value="1"/>
</dbReference>
<keyword evidence="4" id="KW-0812">Transmembrane</keyword>
<dbReference type="PRINTS" id="PR00032">
    <property type="entry name" value="HTHARAC"/>
</dbReference>
<dbReference type="PANTHER" id="PTHR43280:SF29">
    <property type="entry name" value="ARAC-FAMILY TRANSCRIPTIONAL REGULATOR"/>
    <property type="match status" value="1"/>
</dbReference>
<name>A0A4Z0QHC3_9BACT</name>
<dbReference type="Gene3D" id="1.10.10.60">
    <property type="entry name" value="Homeodomain-like"/>
    <property type="match status" value="2"/>
</dbReference>
<keyword evidence="1" id="KW-0805">Transcription regulation</keyword>
<dbReference type="OrthoDB" id="5492415at2"/>
<dbReference type="InterPro" id="IPR018060">
    <property type="entry name" value="HTH_AraC"/>
</dbReference>
<dbReference type="PROSITE" id="PS01124">
    <property type="entry name" value="HTH_ARAC_FAMILY_2"/>
    <property type="match status" value="1"/>
</dbReference>
<evidence type="ECO:0000313" key="7">
    <source>
        <dbReference type="Proteomes" id="UP000298471"/>
    </source>
</evidence>
<feature type="domain" description="HTH araC/xylS-type" evidence="5">
    <location>
        <begin position="285"/>
        <end position="389"/>
    </location>
</feature>
<evidence type="ECO:0000256" key="4">
    <source>
        <dbReference type="SAM" id="Phobius"/>
    </source>
</evidence>
<feature type="transmembrane region" description="Helical" evidence="4">
    <location>
        <begin position="180"/>
        <end position="197"/>
    </location>
</feature>
<dbReference type="GO" id="GO:0003700">
    <property type="term" value="F:DNA-binding transcription factor activity"/>
    <property type="evidence" value="ECO:0007669"/>
    <property type="project" value="InterPro"/>
</dbReference>
<dbReference type="InterPro" id="IPR020449">
    <property type="entry name" value="Tscrpt_reg_AraC-type_HTH"/>
</dbReference>
<dbReference type="SMART" id="SM00342">
    <property type="entry name" value="HTH_ARAC"/>
    <property type="match status" value="1"/>
</dbReference>
<keyword evidence="4" id="KW-1133">Transmembrane helix</keyword>
<dbReference type="EMBL" id="SRMB01000001">
    <property type="protein sequence ID" value="TGE28709.1"/>
    <property type="molecule type" value="Genomic_DNA"/>
</dbReference>
<proteinExistence type="predicted"/>
<keyword evidence="2" id="KW-0238">DNA-binding</keyword>
<evidence type="ECO:0000256" key="2">
    <source>
        <dbReference type="ARBA" id="ARBA00023125"/>
    </source>
</evidence>
<gene>
    <name evidence="6" type="ORF">E5K02_04375</name>
</gene>
<dbReference type="InterPro" id="IPR009057">
    <property type="entry name" value="Homeodomain-like_sf"/>
</dbReference>
<feature type="transmembrane region" description="Helical" evidence="4">
    <location>
        <begin position="38"/>
        <end position="55"/>
    </location>
</feature>
<keyword evidence="3" id="KW-0804">Transcription</keyword>
<dbReference type="Pfam" id="PF12833">
    <property type="entry name" value="HTH_18"/>
    <property type="match status" value="1"/>
</dbReference>
<evidence type="ECO:0000259" key="5">
    <source>
        <dbReference type="PROSITE" id="PS01124"/>
    </source>
</evidence>
<keyword evidence="7" id="KW-1185">Reference proteome</keyword>
<feature type="transmembrane region" description="Helical" evidence="4">
    <location>
        <begin position="209"/>
        <end position="230"/>
    </location>
</feature>
<organism evidence="6 7">
    <name type="scientific">Hymenobacter metallicola</name>
    <dbReference type="NCBI Taxonomy" id="2563114"/>
    <lineage>
        <taxon>Bacteria</taxon>
        <taxon>Pseudomonadati</taxon>
        <taxon>Bacteroidota</taxon>
        <taxon>Cytophagia</taxon>
        <taxon>Cytophagales</taxon>
        <taxon>Hymenobacteraceae</taxon>
        <taxon>Hymenobacter</taxon>
    </lineage>
</organism>
<dbReference type="RefSeq" id="WP_135392436.1">
    <property type="nucleotide sequence ID" value="NZ_SRMB01000001.1"/>
</dbReference>
<dbReference type="PROSITE" id="PS51257">
    <property type="entry name" value="PROKAR_LIPOPROTEIN"/>
    <property type="match status" value="1"/>
</dbReference>
<dbReference type="InterPro" id="IPR018062">
    <property type="entry name" value="HTH_AraC-typ_CS"/>
</dbReference>
<dbReference type="GO" id="GO:0043565">
    <property type="term" value="F:sequence-specific DNA binding"/>
    <property type="evidence" value="ECO:0007669"/>
    <property type="project" value="InterPro"/>
</dbReference>
<evidence type="ECO:0000313" key="6">
    <source>
        <dbReference type="EMBL" id="TGE28709.1"/>
    </source>
</evidence>
<feature type="transmembrane region" description="Helical" evidence="4">
    <location>
        <begin position="6"/>
        <end position="26"/>
    </location>
</feature>
<feature type="transmembrane region" description="Helical" evidence="4">
    <location>
        <begin position="138"/>
        <end position="159"/>
    </location>
</feature>
<comment type="caution">
    <text evidence="6">The sequence shown here is derived from an EMBL/GenBank/DDBJ whole genome shotgun (WGS) entry which is preliminary data.</text>
</comment>
<feature type="transmembrane region" description="Helical" evidence="4">
    <location>
        <begin position="75"/>
        <end position="92"/>
    </location>
</feature>
<evidence type="ECO:0000256" key="1">
    <source>
        <dbReference type="ARBA" id="ARBA00023015"/>
    </source>
</evidence>
<evidence type="ECO:0000256" key="3">
    <source>
        <dbReference type="ARBA" id="ARBA00023163"/>
    </source>
</evidence>
<keyword evidence="4" id="KW-0472">Membrane</keyword>
<reference evidence="6 7" key="1">
    <citation type="submission" date="2019-04" db="EMBL/GenBank/DDBJ databases">
        <authorList>
            <person name="Feng G."/>
            <person name="Zhang J."/>
            <person name="Zhu H."/>
        </authorList>
    </citation>
    <scope>NUCLEOTIDE SEQUENCE [LARGE SCALE GENOMIC DNA]</scope>
    <source>
        <strain evidence="6 7">9PBR-1</strain>
    </source>
</reference>
<protein>
    <submittedName>
        <fullName evidence="6">AraC family transcriptional regulator</fullName>
    </submittedName>
</protein>
<dbReference type="PANTHER" id="PTHR43280">
    <property type="entry name" value="ARAC-FAMILY TRANSCRIPTIONAL REGULATOR"/>
    <property type="match status" value="1"/>
</dbReference>
<dbReference type="AlphaFoldDB" id="A0A4Z0QHC3"/>
<dbReference type="PROSITE" id="PS00041">
    <property type="entry name" value="HTH_ARAC_FAMILY_1"/>
    <property type="match status" value="1"/>
</dbReference>
<dbReference type="Proteomes" id="UP000298471">
    <property type="component" value="Unassembled WGS sequence"/>
</dbReference>